<dbReference type="InterPro" id="IPR018485">
    <property type="entry name" value="FGGY_C"/>
</dbReference>
<gene>
    <name evidence="6" type="ORF">ISU02_00760</name>
</gene>
<dbReference type="CDD" id="cd07805">
    <property type="entry name" value="ASKHA_NBD_FGGY_CvXK-like"/>
    <property type="match status" value="1"/>
</dbReference>
<evidence type="ECO:0000259" key="4">
    <source>
        <dbReference type="Pfam" id="PF00370"/>
    </source>
</evidence>
<comment type="caution">
    <text evidence="6">The sequence shown here is derived from an EMBL/GenBank/DDBJ whole genome shotgun (WGS) entry which is preliminary data.</text>
</comment>
<protein>
    <submittedName>
        <fullName evidence="6">FGGY-family carbohydrate kinase</fullName>
    </submittedName>
</protein>
<keyword evidence="3 6" id="KW-0418">Kinase</keyword>
<dbReference type="EMBL" id="JADKNH010000001">
    <property type="protein sequence ID" value="MBF4691623.1"/>
    <property type="molecule type" value="Genomic_DNA"/>
</dbReference>
<dbReference type="GO" id="GO:0016301">
    <property type="term" value="F:kinase activity"/>
    <property type="evidence" value="ECO:0007669"/>
    <property type="project" value="UniProtKB-KW"/>
</dbReference>
<keyword evidence="2" id="KW-0808">Transferase</keyword>
<evidence type="ECO:0000256" key="1">
    <source>
        <dbReference type="ARBA" id="ARBA00009156"/>
    </source>
</evidence>
<dbReference type="InterPro" id="IPR000577">
    <property type="entry name" value="Carb_kinase_FGGY"/>
</dbReference>
<evidence type="ECO:0000313" key="6">
    <source>
        <dbReference type="EMBL" id="MBF4691623.1"/>
    </source>
</evidence>
<dbReference type="Pfam" id="PF02782">
    <property type="entry name" value="FGGY_C"/>
    <property type="match status" value="1"/>
</dbReference>
<keyword evidence="7" id="KW-1185">Reference proteome</keyword>
<dbReference type="PANTHER" id="PTHR43095:SF5">
    <property type="entry name" value="XYLULOSE KINASE"/>
    <property type="match status" value="1"/>
</dbReference>
<dbReference type="InterPro" id="IPR043129">
    <property type="entry name" value="ATPase_NBD"/>
</dbReference>
<organism evidence="6 7">
    <name type="scientific">Fusibacter ferrireducens</name>
    <dbReference type="NCBI Taxonomy" id="2785058"/>
    <lineage>
        <taxon>Bacteria</taxon>
        <taxon>Bacillati</taxon>
        <taxon>Bacillota</taxon>
        <taxon>Clostridia</taxon>
        <taxon>Eubacteriales</taxon>
        <taxon>Eubacteriales Family XII. Incertae Sedis</taxon>
        <taxon>Fusibacter</taxon>
    </lineage>
</organism>
<evidence type="ECO:0000259" key="5">
    <source>
        <dbReference type="Pfam" id="PF02782"/>
    </source>
</evidence>
<reference evidence="6 7" key="1">
    <citation type="submission" date="2020-11" db="EMBL/GenBank/DDBJ databases">
        <title>Fusibacter basophilias sp. nov.</title>
        <authorList>
            <person name="Qiu D."/>
        </authorList>
    </citation>
    <scope>NUCLEOTIDE SEQUENCE [LARGE SCALE GENOMIC DNA]</scope>
    <source>
        <strain evidence="6 7">Q10-2</strain>
    </source>
</reference>
<sequence>MSTYVIAYDVGTTGVKTCLFEISSQIKLVGSAMARYDLYILENGGVEQEPDQWWEAMCSTTAQVLERTLISKDAIAAISFCAQMQAVVLVDQSGRPVRRAMSYMDNRAKDEVKKGLNAFKMLRSIQISGAVSASVKDPVWKYQWVKHHEPEVFKKIYKWLDVKDYLVCRSCGAFTMSEDSAFATLLYDTRRGKRQFSEAICRMFDVDMAHLPQICKSTDQVGQITLKASEELGLKAGTPVFSGGGDASLIGVGAGAVAQQDTHIYLGTSGWVSTVVPKQHLDISNMIAAIVGANPGYFNYFAELETAGKCLEWVKDHLALDEIGLFLDKKHIWEDPESIYESLYDFMMDCVKNVRAGSDGVIFTPWLHGNRCPFEDHNARGIFFNISLETGKTELIHAVVEGICYHLKWQLEATERHVKTSQTIRFVGGGALSPLTCQILADVLNREVETVANPQNVGAVGAAVIMAVGLNLIRDVNEAKLLIPVHETYHPNPSNAVVYNHVFPVFKSLYRNNVKAFKTLNQP</sequence>
<evidence type="ECO:0000313" key="7">
    <source>
        <dbReference type="Proteomes" id="UP000614200"/>
    </source>
</evidence>
<evidence type="ECO:0000256" key="3">
    <source>
        <dbReference type="ARBA" id="ARBA00022777"/>
    </source>
</evidence>
<accession>A0ABR9ZNC1</accession>
<dbReference type="InterPro" id="IPR050406">
    <property type="entry name" value="FGGY_Carb_Kinase"/>
</dbReference>
<evidence type="ECO:0000256" key="2">
    <source>
        <dbReference type="ARBA" id="ARBA00022679"/>
    </source>
</evidence>
<dbReference type="SUPFAM" id="SSF53067">
    <property type="entry name" value="Actin-like ATPase domain"/>
    <property type="match status" value="2"/>
</dbReference>
<dbReference type="PIRSF" id="PIRSF000538">
    <property type="entry name" value="GlpK"/>
    <property type="match status" value="1"/>
</dbReference>
<dbReference type="Gene3D" id="3.30.420.40">
    <property type="match status" value="2"/>
</dbReference>
<feature type="domain" description="Carbohydrate kinase FGGY N-terminal" evidence="4">
    <location>
        <begin position="4"/>
        <end position="249"/>
    </location>
</feature>
<dbReference type="Pfam" id="PF00370">
    <property type="entry name" value="FGGY_N"/>
    <property type="match status" value="1"/>
</dbReference>
<dbReference type="RefSeq" id="WP_194699869.1">
    <property type="nucleotide sequence ID" value="NZ_JADKNH010000001.1"/>
</dbReference>
<dbReference type="Proteomes" id="UP000614200">
    <property type="component" value="Unassembled WGS sequence"/>
</dbReference>
<proteinExistence type="inferred from homology"/>
<feature type="domain" description="Carbohydrate kinase FGGY C-terminal" evidence="5">
    <location>
        <begin position="264"/>
        <end position="468"/>
    </location>
</feature>
<dbReference type="PANTHER" id="PTHR43095">
    <property type="entry name" value="SUGAR KINASE"/>
    <property type="match status" value="1"/>
</dbReference>
<comment type="similarity">
    <text evidence="1">Belongs to the FGGY kinase family.</text>
</comment>
<name>A0ABR9ZNC1_9FIRM</name>
<dbReference type="InterPro" id="IPR018484">
    <property type="entry name" value="FGGY_N"/>
</dbReference>